<dbReference type="InterPro" id="IPR038765">
    <property type="entry name" value="Papain-like_cys_pep_sf"/>
</dbReference>
<dbReference type="EMBL" id="AJWJ01000017">
    <property type="protein sequence ID" value="KAF2077882.1"/>
    <property type="molecule type" value="Genomic_DNA"/>
</dbReference>
<dbReference type="InterPro" id="IPR050704">
    <property type="entry name" value="Peptidase_C85-like"/>
</dbReference>
<evidence type="ECO:0000256" key="1">
    <source>
        <dbReference type="SAM" id="MobiDB-lite"/>
    </source>
</evidence>
<evidence type="ECO:0000313" key="3">
    <source>
        <dbReference type="EMBL" id="KAF2077882.1"/>
    </source>
</evidence>
<protein>
    <recommendedName>
        <fullName evidence="2">OTU domain-containing protein</fullName>
    </recommendedName>
</protein>
<accession>A0A8J4V8J6</accession>
<dbReference type="PANTHER" id="PTHR12419:SF93">
    <property type="entry name" value="OTU DOMAIN-CONTAINING PROTEIN"/>
    <property type="match status" value="1"/>
</dbReference>
<dbReference type="OrthoDB" id="20273at2759"/>
<reference evidence="3" key="1">
    <citation type="submission" date="2020-01" db="EMBL/GenBank/DDBJ databases">
        <title>Development of genomics and gene disruption for Polysphondylium violaceum indicates a role for the polyketide synthase stlB in stalk morphogenesis.</title>
        <authorList>
            <person name="Narita B."/>
            <person name="Kawabe Y."/>
            <person name="Kin K."/>
            <person name="Saito T."/>
            <person name="Gibbs R."/>
            <person name="Kuspa A."/>
            <person name="Muzny D."/>
            <person name="Queller D."/>
            <person name="Richards S."/>
            <person name="Strassman J."/>
            <person name="Sucgang R."/>
            <person name="Worley K."/>
            <person name="Schaap P."/>
        </authorList>
    </citation>
    <scope>NUCLEOTIDE SEQUENCE</scope>
    <source>
        <strain evidence="3">QSvi11</strain>
    </source>
</reference>
<dbReference type="InterPro" id="IPR049769">
    <property type="entry name" value="OTU_OTU"/>
</dbReference>
<feature type="compositionally biased region" description="Basic and acidic residues" evidence="1">
    <location>
        <begin position="336"/>
        <end position="352"/>
    </location>
</feature>
<proteinExistence type="predicted"/>
<organism evidence="3 4">
    <name type="scientific">Polysphondylium violaceum</name>
    <dbReference type="NCBI Taxonomy" id="133409"/>
    <lineage>
        <taxon>Eukaryota</taxon>
        <taxon>Amoebozoa</taxon>
        <taxon>Evosea</taxon>
        <taxon>Eumycetozoa</taxon>
        <taxon>Dictyostelia</taxon>
        <taxon>Dictyosteliales</taxon>
        <taxon>Dictyosteliaceae</taxon>
        <taxon>Polysphondylium</taxon>
    </lineage>
</organism>
<dbReference type="Proteomes" id="UP000695562">
    <property type="component" value="Unassembled WGS sequence"/>
</dbReference>
<feature type="domain" description="OTU" evidence="2">
    <location>
        <begin position="16"/>
        <end position="137"/>
    </location>
</feature>
<dbReference type="InterPro" id="IPR003323">
    <property type="entry name" value="OTU_dom"/>
</dbReference>
<dbReference type="PROSITE" id="PS50802">
    <property type="entry name" value="OTU"/>
    <property type="match status" value="1"/>
</dbReference>
<feature type="compositionally biased region" description="Low complexity" evidence="1">
    <location>
        <begin position="362"/>
        <end position="371"/>
    </location>
</feature>
<dbReference type="GO" id="GO:0016579">
    <property type="term" value="P:protein deubiquitination"/>
    <property type="evidence" value="ECO:0007669"/>
    <property type="project" value="TreeGrafter"/>
</dbReference>
<dbReference type="SUPFAM" id="SSF54001">
    <property type="entry name" value="Cysteine proteinases"/>
    <property type="match status" value="1"/>
</dbReference>
<dbReference type="PANTHER" id="PTHR12419">
    <property type="entry name" value="OTU DOMAIN CONTAINING PROTEIN"/>
    <property type="match status" value="1"/>
</dbReference>
<dbReference type="GO" id="GO:0004843">
    <property type="term" value="F:cysteine-type deubiquitinase activity"/>
    <property type="evidence" value="ECO:0007669"/>
    <property type="project" value="TreeGrafter"/>
</dbReference>
<evidence type="ECO:0000259" key="2">
    <source>
        <dbReference type="PROSITE" id="PS50802"/>
    </source>
</evidence>
<feature type="region of interest" description="Disordered" evidence="1">
    <location>
        <begin position="285"/>
        <end position="305"/>
    </location>
</feature>
<feature type="region of interest" description="Disordered" evidence="1">
    <location>
        <begin position="208"/>
        <end position="248"/>
    </location>
</feature>
<name>A0A8J4V8J6_9MYCE</name>
<keyword evidence="4" id="KW-1185">Reference proteome</keyword>
<sequence length="417" mass="48845">MTTLEDIDKQLRSLGLCRKEVPKDGSCLFRCVSESLFGTQNYHDRVRKQCIKYLKLNRDMFEPFACIHNPWEKYIQEMEKEGTWGGEVELQALSLIYEVNFIIYIGNSNTTRVENAFKKNILLAYCHGEHYDLVFNDRHMKHIHEFQSFVYDMVNECLGLPPSCGWVKPQFKNISLKLWESQDKVKQIRDNAIAEKLLKVQTVNKLDEYQSKQRNRNSNNNNKQKKQQTKTKDATTPPPEPQQEQQQVVEEYVDPELQEILRQIEQQELEEQRLLGLEKHFPTFNVPQQQQQQTNKVEKPQSGTVWAKQTSWTQVLEEQKNQQLLAEQALAEQKKKEEEEKLKETEEAKEDAPIQFRVSYRNNNHNNNNNRNNKRRGKNNANNNNNKGNSSNNNNNNNNNSSNNNNVGNDNNTNTTT</sequence>
<feature type="region of interest" description="Disordered" evidence="1">
    <location>
        <begin position="336"/>
        <end position="417"/>
    </location>
</feature>
<evidence type="ECO:0000313" key="4">
    <source>
        <dbReference type="Proteomes" id="UP000695562"/>
    </source>
</evidence>
<dbReference type="AlphaFoldDB" id="A0A8J4V8J6"/>
<gene>
    <name evidence="3" type="ORF">CYY_000844</name>
</gene>
<dbReference type="CDD" id="cd22753">
    <property type="entry name" value="OTU_ALG13-like"/>
    <property type="match status" value="1"/>
</dbReference>
<dbReference type="Gene3D" id="3.90.70.80">
    <property type="match status" value="1"/>
</dbReference>
<comment type="caution">
    <text evidence="3">The sequence shown here is derived from an EMBL/GenBank/DDBJ whole genome shotgun (WGS) entry which is preliminary data.</text>
</comment>
<dbReference type="Pfam" id="PF02338">
    <property type="entry name" value="OTU"/>
    <property type="match status" value="1"/>
</dbReference>
<feature type="compositionally biased region" description="Low complexity" evidence="1">
    <location>
        <begin position="379"/>
        <end position="417"/>
    </location>
</feature>